<organism evidence="1 2">
    <name type="scientific">Limosilactobacillus panis DSM 6035</name>
    <dbReference type="NCBI Taxonomy" id="1423782"/>
    <lineage>
        <taxon>Bacteria</taxon>
        <taxon>Bacillati</taxon>
        <taxon>Bacillota</taxon>
        <taxon>Bacilli</taxon>
        <taxon>Lactobacillales</taxon>
        <taxon>Lactobacillaceae</taxon>
        <taxon>Limosilactobacillus</taxon>
    </lineage>
</organism>
<dbReference type="PATRIC" id="fig|1423782.4.peg.467"/>
<dbReference type="NCBIfam" id="TIGR01549">
    <property type="entry name" value="HAD-SF-IA-v1"/>
    <property type="match status" value="1"/>
</dbReference>
<proteinExistence type="predicted"/>
<dbReference type="InterPro" id="IPR023198">
    <property type="entry name" value="PGP-like_dom2"/>
</dbReference>
<dbReference type="PANTHER" id="PTHR43434">
    <property type="entry name" value="PHOSPHOGLYCOLATE PHOSPHATASE"/>
    <property type="match status" value="1"/>
</dbReference>
<dbReference type="STRING" id="1423782.FD32_GL000454"/>
<dbReference type="SUPFAM" id="SSF56784">
    <property type="entry name" value="HAD-like"/>
    <property type="match status" value="1"/>
</dbReference>
<dbReference type="RefSeq" id="WP_047770260.1">
    <property type="nucleotide sequence ID" value="NZ_AZGM01000087.1"/>
</dbReference>
<dbReference type="OrthoDB" id="9792518at2"/>
<reference evidence="1 2" key="1">
    <citation type="journal article" date="2015" name="Genome Announc.">
        <title>Expanding the biotechnology potential of lactobacilli through comparative genomics of 213 strains and associated genera.</title>
        <authorList>
            <person name="Sun Z."/>
            <person name="Harris H.M."/>
            <person name="McCann A."/>
            <person name="Guo C."/>
            <person name="Argimon S."/>
            <person name="Zhang W."/>
            <person name="Yang X."/>
            <person name="Jeffery I.B."/>
            <person name="Cooney J.C."/>
            <person name="Kagawa T.F."/>
            <person name="Liu W."/>
            <person name="Song Y."/>
            <person name="Salvetti E."/>
            <person name="Wrobel A."/>
            <person name="Rasinkangas P."/>
            <person name="Parkhill J."/>
            <person name="Rea M.C."/>
            <person name="O'Sullivan O."/>
            <person name="Ritari J."/>
            <person name="Douillard F.P."/>
            <person name="Paul Ross R."/>
            <person name="Yang R."/>
            <person name="Briner A.E."/>
            <person name="Felis G.E."/>
            <person name="de Vos W.M."/>
            <person name="Barrangou R."/>
            <person name="Klaenhammer T.R."/>
            <person name="Caufield P.W."/>
            <person name="Cui Y."/>
            <person name="Zhang H."/>
            <person name="O'Toole P.W."/>
        </authorList>
    </citation>
    <scope>NUCLEOTIDE SEQUENCE [LARGE SCALE GENOMIC DNA]</scope>
    <source>
        <strain evidence="1 2">DSM 6035</strain>
    </source>
</reference>
<dbReference type="InterPro" id="IPR050155">
    <property type="entry name" value="HAD-like_hydrolase_sf"/>
</dbReference>
<accession>A0A0R1X8K6</accession>
<dbReference type="PANTHER" id="PTHR43434:SF1">
    <property type="entry name" value="PHOSPHOGLYCOLATE PHOSPHATASE"/>
    <property type="match status" value="1"/>
</dbReference>
<evidence type="ECO:0008006" key="3">
    <source>
        <dbReference type="Google" id="ProtNLM"/>
    </source>
</evidence>
<dbReference type="Gene3D" id="1.10.150.240">
    <property type="entry name" value="Putative phosphatase, domain 2"/>
    <property type="match status" value="1"/>
</dbReference>
<dbReference type="InterPro" id="IPR041492">
    <property type="entry name" value="HAD_2"/>
</dbReference>
<dbReference type="NCBIfam" id="TIGR01509">
    <property type="entry name" value="HAD-SF-IA-v3"/>
    <property type="match status" value="1"/>
</dbReference>
<evidence type="ECO:0000313" key="1">
    <source>
        <dbReference type="EMBL" id="KRM26336.1"/>
    </source>
</evidence>
<sequence>MGQINNFIFDIDGTLIDTFDMYMPPMITILRQYGYHIAPEDELPTMKKLFGITGADALRIFGVRSDERETIQKEWIKATYKRKNLVKVIDQVPEALAALAKVKGNHLAVATSKLRHEYETHFVPEYPFARLFEVAITSSDTVKHKPDPAPLLAAIAKLKVAPENCVYVGDTINDQKAAQAAGIKFAGALYGSANPESIADADYPLHSPMDLLKI</sequence>
<dbReference type="SFLD" id="SFLDS00003">
    <property type="entry name" value="Haloacid_Dehalogenase"/>
    <property type="match status" value="1"/>
</dbReference>
<dbReference type="EMBL" id="AZGM01000087">
    <property type="protein sequence ID" value="KRM26336.1"/>
    <property type="molecule type" value="Genomic_DNA"/>
</dbReference>
<dbReference type="PRINTS" id="PR00413">
    <property type="entry name" value="HADHALOGNASE"/>
</dbReference>
<dbReference type="GO" id="GO:0005829">
    <property type="term" value="C:cytosol"/>
    <property type="evidence" value="ECO:0007669"/>
    <property type="project" value="TreeGrafter"/>
</dbReference>
<evidence type="ECO:0000313" key="2">
    <source>
        <dbReference type="Proteomes" id="UP000051412"/>
    </source>
</evidence>
<dbReference type="InterPro" id="IPR036412">
    <property type="entry name" value="HAD-like_sf"/>
</dbReference>
<comment type="caution">
    <text evidence="1">The sequence shown here is derived from an EMBL/GenBank/DDBJ whole genome shotgun (WGS) entry which is preliminary data.</text>
</comment>
<protein>
    <recommendedName>
        <fullName evidence="3">HAD family hydrolase</fullName>
    </recommendedName>
</protein>
<dbReference type="Proteomes" id="UP000051412">
    <property type="component" value="Unassembled WGS sequence"/>
</dbReference>
<dbReference type="SFLD" id="SFLDG01129">
    <property type="entry name" value="C1.5:_HAD__Beta-PGM__Phosphata"/>
    <property type="match status" value="1"/>
</dbReference>
<dbReference type="GO" id="GO:0006281">
    <property type="term" value="P:DNA repair"/>
    <property type="evidence" value="ECO:0007669"/>
    <property type="project" value="TreeGrafter"/>
</dbReference>
<dbReference type="Pfam" id="PF13419">
    <property type="entry name" value="HAD_2"/>
    <property type="match status" value="1"/>
</dbReference>
<gene>
    <name evidence="1" type="ORF">FD32_GL000454</name>
</gene>
<dbReference type="GO" id="GO:0008967">
    <property type="term" value="F:phosphoglycolate phosphatase activity"/>
    <property type="evidence" value="ECO:0007669"/>
    <property type="project" value="TreeGrafter"/>
</dbReference>
<dbReference type="InterPro" id="IPR023214">
    <property type="entry name" value="HAD_sf"/>
</dbReference>
<dbReference type="Gene3D" id="3.40.50.1000">
    <property type="entry name" value="HAD superfamily/HAD-like"/>
    <property type="match status" value="1"/>
</dbReference>
<keyword evidence="2" id="KW-1185">Reference proteome</keyword>
<dbReference type="InterPro" id="IPR006439">
    <property type="entry name" value="HAD-SF_hydro_IA"/>
</dbReference>
<name>A0A0R1X8K6_9LACO</name>
<dbReference type="AlphaFoldDB" id="A0A0R1X8K6"/>